<dbReference type="GO" id="GO:0006401">
    <property type="term" value="P:RNA catabolic process"/>
    <property type="evidence" value="ECO:0007669"/>
    <property type="project" value="InterPro"/>
</dbReference>
<evidence type="ECO:0000256" key="3">
    <source>
        <dbReference type="PROSITE-ProRule" id="PRU00339"/>
    </source>
</evidence>
<dbReference type="Gene3D" id="1.25.40.10">
    <property type="entry name" value="Tetratricopeptide repeat domain"/>
    <property type="match status" value="4"/>
</dbReference>
<keyword evidence="5" id="KW-1185">Reference proteome</keyword>
<comment type="caution">
    <text evidence="4">The sequence shown here is derived from an EMBL/GenBank/DDBJ whole genome shotgun (WGS) entry which is preliminary data.</text>
</comment>
<organism evidence="4 5">
    <name type="scientific">Artemia franciscana</name>
    <name type="common">Brine shrimp</name>
    <name type="synonym">Artemia sanfranciscana</name>
    <dbReference type="NCBI Taxonomy" id="6661"/>
    <lineage>
        <taxon>Eukaryota</taxon>
        <taxon>Metazoa</taxon>
        <taxon>Ecdysozoa</taxon>
        <taxon>Arthropoda</taxon>
        <taxon>Crustacea</taxon>
        <taxon>Branchiopoda</taxon>
        <taxon>Anostraca</taxon>
        <taxon>Artemiidae</taxon>
        <taxon>Artemia</taxon>
    </lineage>
</organism>
<name>A0AA88HAB9_ARTSF</name>
<evidence type="ECO:0000313" key="4">
    <source>
        <dbReference type="EMBL" id="KAK2703359.1"/>
    </source>
</evidence>
<dbReference type="SUPFAM" id="SSF48452">
    <property type="entry name" value="TPR-like"/>
    <property type="match status" value="2"/>
</dbReference>
<dbReference type="AlphaFoldDB" id="A0AA88HAB9"/>
<evidence type="ECO:0000313" key="5">
    <source>
        <dbReference type="Proteomes" id="UP001187531"/>
    </source>
</evidence>
<evidence type="ECO:0008006" key="6">
    <source>
        <dbReference type="Google" id="ProtNLM"/>
    </source>
</evidence>
<dbReference type="PANTHER" id="PTHR15704:SF7">
    <property type="entry name" value="SUPERKILLER COMPLEX PROTEIN 3"/>
    <property type="match status" value="1"/>
</dbReference>
<dbReference type="Proteomes" id="UP001187531">
    <property type="component" value="Unassembled WGS sequence"/>
</dbReference>
<feature type="repeat" description="TPR" evidence="3">
    <location>
        <begin position="838"/>
        <end position="871"/>
    </location>
</feature>
<sequence length="1042" mass="116500">MGLSRMFSVHTKCCKKMSSSTQEKKKVKLAKEALKNNNFESALAESKAILEINPDNVTGLILCASALKNLQKPEEAVIKLEHVVKLQPENQTAWQGLASLLQGSEERANLEKLENIYTNLLKGSKEDESKAADFLGRLLKVLVKLEKFTDAIPTALKRIQLLGENENQDSLKETYRLLCTSLLGHKDSKKEKELIHKSFMAGECIVDPSIRSSYCKILEKNHMWCELHELLLIDTEDFSWKNMYICRLFLEDAAWNLSLQLDEKAIKEAIETCGVTGYKTLAEAALLYKEKIYVDAREKFEKGIAIEDLLSAKELYYKTLLALGDWTKIVAFSRQMINQDDPGKWKLRLAHGIACSEEENQALGLNRNEKLLNSVLILCEQVPGNNGSSVEAAVQVLLGNPGKALQILKLKPLPEVDLERALVHVKVWIAKDESEKALSLCEEILEDFCDWRAFLFKGKLLLGKGDSEATTVLDNAMKLNPESWEAKMLKAETLLTAGQYQNSLKLFHEALLLRPTGKIIFEKVMEICSKLNDIKTEIDALQIYCAKSHDFTALLRLGIRKLETEDQNGAIHALQTALRLKTRDNSVWTLLGDAYMLRGSFESAVKALQRSIEIEATPEAVCLLGKAHLALNEPEEAAKVIKEGMEMFKEGMENHVRILFFEGLAEAQSLIAEEAMKTSRFGRSMEYFLLAFNNYEILTRECPENLLGWNGIARVSKYIAELEPTKLLEDVLKNEGQQAAFDVSIGCWKKSLELEPTCSVSLRNLALTYLSKAIFSSGANEVPELFELSVMTAVKAVEAQSGVPENWLSLGLTSYWKGDFALSQHSYIKALVIEDRCVEAWIGLGSLYLKSGNLLLANKMFSEAQSKDATYSPAWTGQALIAETVRPGEAMDLFHHSLSQQGHQGAVKGYAEWTLNALKEGTSISSHVQYALENLHAVSTALECLEKLEALGRMDLWSKSAYALLLEKAGFPRKAKRLFEEISESVDEHISSQAKDSIFSNLGRCELLSGEYENALVHYSMIQEPSASTCCGLGLAQYYVVH</sequence>
<evidence type="ECO:0000256" key="1">
    <source>
        <dbReference type="ARBA" id="ARBA00022737"/>
    </source>
</evidence>
<dbReference type="PANTHER" id="PTHR15704">
    <property type="entry name" value="SUPERKILLER 3 PROTEIN-RELATED"/>
    <property type="match status" value="1"/>
</dbReference>
<gene>
    <name evidence="4" type="ORF">QYM36_018150</name>
</gene>
<dbReference type="PROSITE" id="PS50005">
    <property type="entry name" value="TPR"/>
    <property type="match status" value="2"/>
</dbReference>
<dbReference type="EMBL" id="JAVRJZ010000104">
    <property type="protein sequence ID" value="KAK2703359.1"/>
    <property type="molecule type" value="Genomic_DNA"/>
</dbReference>
<accession>A0AA88HAB9</accession>
<dbReference type="InterPro" id="IPR039226">
    <property type="entry name" value="Ski3/TTC37"/>
</dbReference>
<dbReference type="GO" id="GO:0055087">
    <property type="term" value="C:Ski complex"/>
    <property type="evidence" value="ECO:0007669"/>
    <property type="project" value="InterPro"/>
</dbReference>
<proteinExistence type="predicted"/>
<evidence type="ECO:0000256" key="2">
    <source>
        <dbReference type="ARBA" id="ARBA00022803"/>
    </source>
</evidence>
<reference evidence="4" key="1">
    <citation type="submission" date="2023-07" db="EMBL/GenBank/DDBJ databases">
        <title>Chromosome-level genome assembly of Artemia franciscana.</title>
        <authorList>
            <person name="Jo E."/>
        </authorList>
    </citation>
    <scope>NUCLEOTIDE SEQUENCE</scope>
    <source>
        <tissue evidence="4">Whole body</tissue>
    </source>
</reference>
<keyword evidence="2 3" id="KW-0802">TPR repeat</keyword>
<keyword evidence="1" id="KW-0677">Repeat</keyword>
<feature type="repeat" description="TPR" evidence="3">
    <location>
        <begin position="585"/>
        <end position="618"/>
    </location>
</feature>
<dbReference type="Pfam" id="PF13432">
    <property type="entry name" value="TPR_16"/>
    <property type="match status" value="2"/>
</dbReference>
<dbReference type="InterPro" id="IPR011990">
    <property type="entry name" value="TPR-like_helical_dom_sf"/>
</dbReference>
<dbReference type="SMART" id="SM00028">
    <property type="entry name" value="TPR"/>
    <property type="match status" value="11"/>
</dbReference>
<protein>
    <recommendedName>
        <fullName evidence="6">Tetratricopeptide repeat protein 37</fullName>
    </recommendedName>
</protein>
<dbReference type="InterPro" id="IPR019734">
    <property type="entry name" value="TPR_rpt"/>
</dbReference>